<name>T1GHF6_MEGSC</name>
<evidence type="ECO:0000256" key="7">
    <source>
        <dbReference type="ARBA" id="ARBA00048668"/>
    </source>
</evidence>
<dbReference type="Pfam" id="PF17767">
    <property type="entry name" value="NAPRTase_N"/>
    <property type="match status" value="1"/>
</dbReference>
<comment type="pathway">
    <text evidence="1">Cofactor biosynthesis; NAD(+) biosynthesis; nicotinate D-ribonucleotide from nicotinate: step 1/1.</text>
</comment>
<protein>
    <recommendedName>
        <fullName evidence="3">nicotinate phosphoribosyltransferase</fullName>
        <ecNumber evidence="3">6.3.4.21</ecNumber>
    </recommendedName>
</protein>
<dbReference type="OMA" id="RMCEAVI"/>
<reference evidence="10" key="2">
    <citation type="submission" date="2015-06" db="UniProtKB">
        <authorList>
            <consortium name="EnsemblMetazoa"/>
        </authorList>
    </citation>
    <scope>IDENTIFICATION</scope>
</reference>
<dbReference type="Proteomes" id="UP000015102">
    <property type="component" value="Unassembled WGS sequence"/>
</dbReference>
<keyword evidence="11" id="KW-1185">Reference proteome</keyword>
<evidence type="ECO:0000259" key="9">
    <source>
        <dbReference type="Pfam" id="PF17767"/>
    </source>
</evidence>
<dbReference type="EMBL" id="CAQQ02037129">
    <property type="status" value="NOT_ANNOTATED_CDS"/>
    <property type="molecule type" value="Genomic_DNA"/>
</dbReference>
<accession>T1GHF6</accession>
<reference evidence="11" key="1">
    <citation type="submission" date="2013-02" db="EMBL/GenBank/DDBJ databases">
        <authorList>
            <person name="Hughes D."/>
        </authorList>
    </citation>
    <scope>NUCLEOTIDE SEQUENCE</scope>
    <source>
        <strain>Durham</strain>
        <strain evidence="11">NC isolate 2 -- Noor lab</strain>
    </source>
</reference>
<dbReference type="GO" id="GO:0034355">
    <property type="term" value="P:NAD+ biosynthetic process via the salvage pathway"/>
    <property type="evidence" value="ECO:0007669"/>
    <property type="project" value="TreeGrafter"/>
</dbReference>
<dbReference type="GO" id="GO:0004516">
    <property type="term" value="F:nicotinate phosphoribosyltransferase activity"/>
    <property type="evidence" value="ECO:0007669"/>
    <property type="project" value="UniProtKB-EC"/>
</dbReference>
<dbReference type="EC" id="6.3.4.21" evidence="3"/>
<evidence type="ECO:0000256" key="6">
    <source>
        <dbReference type="ARBA" id="ARBA00022642"/>
    </source>
</evidence>
<organism evidence="10 11">
    <name type="scientific">Megaselia scalaris</name>
    <name type="common">Humpbacked fly</name>
    <name type="synonym">Phora scalaris</name>
    <dbReference type="NCBI Taxonomy" id="36166"/>
    <lineage>
        <taxon>Eukaryota</taxon>
        <taxon>Metazoa</taxon>
        <taxon>Ecdysozoa</taxon>
        <taxon>Arthropoda</taxon>
        <taxon>Hexapoda</taxon>
        <taxon>Insecta</taxon>
        <taxon>Pterygota</taxon>
        <taxon>Neoptera</taxon>
        <taxon>Endopterygota</taxon>
        <taxon>Diptera</taxon>
        <taxon>Brachycera</taxon>
        <taxon>Muscomorpha</taxon>
        <taxon>Platypezoidea</taxon>
        <taxon>Phoridae</taxon>
        <taxon>Megaseliini</taxon>
        <taxon>Megaselia</taxon>
    </lineage>
</organism>
<evidence type="ECO:0000313" key="11">
    <source>
        <dbReference type="Proteomes" id="UP000015102"/>
    </source>
</evidence>
<dbReference type="SUPFAM" id="SSF54675">
    <property type="entry name" value="Nicotinate/Quinolinate PRTase N-terminal domain-like"/>
    <property type="match status" value="1"/>
</dbReference>
<dbReference type="EMBL" id="CAQQ02037128">
    <property type="status" value="NOT_ANNOTATED_CDS"/>
    <property type="molecule type" value="Genomic_DNA"/>
</dbReference>
<feature type="transmembrane region" description="Helical" evidence="8">
    <location>
        <begin position="48"/>
        <end position="69"/>
    </location>
</feature>
<evidence type="ECO:0000256" key="3">
    <source>
        <dbReference type="ARBA" id="ARBA00013236"/>
    </source>
</evidence>
<dbReference type="AlphaFoldDB" id="T1GHF6"/>
<keyword evidence="8" id="KW-0812">Transmembrane</keyword>
<dbReference type="PANTHER" id="PTHR11098:SF1">
    <property type="entry name" value="NICOTINATE PHOSPHORIBOSYLTRANSFERASE"/>
    <property type="match status" value="1"/>
</dbReference>
<dbReference type="InterPro" id="IPR040727">
    <property type="entry name" value="NAPRTase_N"/>
</dbReference>
<evidence type="ECO:0000256" key="1">
    <source>
        <dbReference type="ARBA" id="ARBA00004952"/>
    </source>
</evidence>
<dbReference type="PANTHER" id="PTHR11098">
    <property type="entry name" value="NICOTINATE PHOSPHORIBOSYLTRANSFERASE"/>
    <property type="match status" value="1"/>
</dbReference>
<evidence type="ECO:0000256" key="2">
    <source>
        <dbReference type="ARBA" id="ARBA00010897"/>
    </source>
</evidence>
<evidence type="ECO:0000256" key="8">
    <source>
        <dbReference type="SAM" id="Phobius"/>
    </source>
</evidence>
<keyword evidence="8" id="KW-0472">Membrane</keyword>
<dbReference type="EMBL" id="CAQQ02037127">
    <property type="status" value="NOT_ANNOTATED_CDS"/>
    <property type="molecule type" value="Genomic_DNA"/>
</dbReference>
<keyword evidence="4" id="KW-0597">Phosphoprotein</keyword>
<keyword evidence="5" id="KW-0436">Ligase</keyword>
<keyword evidence="8" id="KW-1133">Transmembrane helix</keyword>
<feature type="domain" description="Nicotinate phosphoribosyltransferase N-terminal" evidence="9">
    <location>
        <begin position="58"/>
        <end position="120"/>
    </location>
</feature>
<dbReference type="InterPro" id="IPR007229">
    <property type="entry name" value="Nic_PRibTrfase-Fam"/>
</dbReference>
<dbReference type="EnsemblMetazoa" id="MESCA002853-RA">
    <property type="protein sequence ID" value="MESCA002853-PA"/>
    <property type="gene ID" value="MESCA002853"/>
</dbReference>
<dbReference type="GO" id="GO:0005829">
    <property type="term" value="C:cytosol"/>
    <property type="evidence" value="ECO:0007669"/>
    <property type="project" value="TreeGrafter"/>
</dbReference>
<dbReference type="InterPro" id="IPR036068">
    <property type="entry name" value="Nicotinate_pribotase-like_C"/>
</dbReference>
<dbReference type="UniPathway" id="UPA00253">
    <property type="reaction ID" value="UER00457"/>
</dbReference>
<evidence type="ECO:0000256" key="5">
    <source>
        <dbReference type="ARBA" id="ARBA00022598"/>
    </source>
</evidence>
<keyword evidence="6" id="KW-0662">Pyridine nucleotide biosynthesis</keyword>
<evidence type="ECO:0000313" key="10">
    <source>
        <dbReference type="EnsemblMetazoa" id="MESCA002853-PA"/>
    </source>
</evidence>
<comment type="catalytic activity">
    <reaction evidence="7">
        <text>5-phospho-alpha-D-ribose 1-diphosphate + nicotinate + ATP + H2O = nicotinate beta-D-ribonucleotide + ADP + phosphate + diphosphate</text>
        <dbReference type="Rhea" id="RHEA:36163"/>
        <dbReference type="ChEBI" id="CHEBI:15377"/>
        <dbReference type="ChEBI" id="CHEBI:30616"/>
        <dbReference type="ChEBI" id="CHEBI:32544"/>
        <dbReference type="ChEBI" id="CHEBI:33019"/>
        <dbReference type="ChEBI" id="CHEBI:43474"/>
        <dbReference type="ChEBI" id="CHEBI:57502"/>
        <dbReference type="ChEBI" id="CHEBI:58017"/>
        <dbReference type="ChEBI" id="CHEBI:456216"/>
        <dbReference type="EC" id="6.3.4.21"/>
    </reaction>
</comment>
<proteinExistence type="inferred from homology"/>
<dbReference type="SUPFAM" id="SSF51690">
    <property type="entry name" value="Nicotinate/Quinolinate PRTase C-terminal domain-like"/>
    <property type="match status" value="1"/>
</dbReference>
<evidence type="ECO:0000256" key="4">
    <source>
        <dbReference type="ARBA" id="ARBA00022553"/>
    </source>
</evidence>
<dbReference type="STRING" id="36166.T1GHF6"/>
<sequence length="213" mass="24305">MKLYFNSESRNNSKYFPSLKNANLLPPKEGGLKKDFKMSEMLLKDEGLWFNIFCFFPDLYQITMAYAYWKSGKTDNVAVFDLFFRTNPFHGEFTIFAGLEECLKFLDNFKYSDSDLRNLTAKDITLYAIEEGSVAFPRVPIIKIEGPLIIAQLLETTLLTLVNYASLMATNSARYRMVAGKNIQLLEFGLRRAQGPDGGLSASKYAYIVFKIV</sequence>
<dbReference type="HOGENOM" id="CLU_1295670_0_0_1"/>
<comment type="similarity">
    <text evidence="2">Belongs to the NAPRTase family.</text>
</comment>
<dbReference type="Gene3D" id="3.20.140.10">
    <property type="entry name" value="nicotinate phosphoribosyltransferase"/>
    <property type="match status" value="1"/>
</dbReference>